<evidence type="ECO:0000256" key="2">
    <source>
        <dbReference type="SAM" id="Phobius"/>
    </source>
</evidence>
<keyword evidence="2" id="KW-1133">Transmembrane helix</keyword>
<proteinExistence type="predicted"/>
<organism evidence="5 6">
    <name type="scientific">Methylotuvimicrobium buryatense</name>
    <name type="common">Methylomicrobium buryatense</name>
    <dbReference type="NCBI Taxonomy" id="95641"/>
    <lineage>
        <taxon>Bacteria</taxon>
        <taxon>Pseudomonadati</taxon>
        <taxon>Pseudomonadota</taxon>
        <taxon>Gammaproteobacteria</taxon>
        <taxon>Methylococcales</taxon>
        <taxon>Methylococcaceae</taxon>
        <taxon>Methylotuvimicrobium</taxon>
    </lineage>
</organism>
<dbReference type="InterPro" id="IPR028087">
    <property type="entry name" value="Tad_N"/>
</dbReference>
<feature type="domain" description="Putative Flp pilus-assembly TadG-like N-terminal" evidence="4">
    <location>
        <begin position="38"/>
        <end position="78"/>
    </location>
</feature>
<feature type="domain" description="DUF2134" evidence="3">
    <location>
        <begin position="85"/>
        <end position="172"/>
    </location>
</feature>
<keyword evidence="2" id="KW-0472">Membrane</keyword>
<protein>
    <submittedName>
        <fullName evidence="5">Uncharacterized protein</fullName>
    </submittedName>
</protein>
<feature type="compositionally biased region" description="Polar residues" evidence="1">
    <location>
        <begin position="1"/>
        <end position="13"/>
    </location>
</feature>
<dbReference type="Pfam" id="PF09977">
    <property type="entry name" value="Tad_C"/>
    <property type="match status" value="1"/>
</dbReference>
<feature type="region of interest" description="Disordered" evidence="1">
    <location>
        <begin position="1"/>
        <end position="21"/>
    </location>
</feature>
<evidence type="ECO:0000313" key="6">
    <source>
        <dbReference type="Proteomes" id="UP000305881"/>
    </source>
</evidence>
<gene>
    <name evidence="5" type="ORF">EQU24_15985</name>
</gene>
<keyword evidence="6" id="KW-1185">Reference proteome</keyword>
<evidence type="ECO:0000256" key="1">
    <source>
        <dbReference type="SAM" id="MobiDB-lite"/>
    </source>
</evidence>
<evidence type="ECO:0000313" key="5">
    <source>
        <dbReference type="EMBL" id="QCW83572.1"/>
    </source>
</evidence>
<dbReference type="Pfam" id="PF13400">
    <property type="entry name" value="Tad"/>
    <property type="match status" value="1"/>
</dbReference>
<dbReference type="OrthoDB" id="5720484at2"/>
<accession>A0A4P9UQ70</accession>
<dbReference type="EMBL" id="CP035467">
    <property type="protein sequence ID" value="QCW83572.1"/>
    <property type="molecule type" value="Genomic_DNA"/>
</dbReference>
<feature type="transmembrane region" description="Helical" evidence="2">
    <location>
        <begin position="34"/>
        <end position="55"/>
    </location>
</feature>
<name>A0A4P9UQ70_METBY</name>
<dbReference type="STRING" id="675511.GCA_000341735_04256"/>
<keyword evidence="2" id="KW-0812">Transmembrane</keyword>
<dbReference type="InterPro" id="IPR018705">
    <property type="entry name" value="DUF2134_membrane"/>
</dbReference>
<dbReference type="AlphaFoldDB" id="A0A4P9UQ70"/>
<reference evidence="6" key="1">
    <citation type="journal article" date="2019" name="J. Bacteriol.">
        <title>A Mutagenic Screen Identifies a TonB-Dependent Receptor Required for the Lanthanide Metal Switch in the Type I Methanotroph 'Methylotuvimicrobium buryatense' 5GB1C.</title>
        <authorList>
            <person name="Groom J.D."/>
            <person name="Ford S.M."/>
            <person name="Pesesky M.W."/>
            <person name="Lidstrom M.E."/>
        </authorList>
    </citation>
    <scope>NUCLEOTIDE SEQUENCE [LARGE SCALE GENOMIC DNA]</scope>
    <source>
        <strain evidence="6">5GB1C</strain>
    </source>
</reference>
<dbReference type="KEGG" id="mbur:EQU24_15985"/>
<sequence>MPLEQELSSNAMHSLNKPWESPSRCARSLARQRGALGILGAMVLLLSILFTALAVDTGRLMMEQRRLQTIADMAALDASSQSGWCGDGSLSTAEAAAQASAARNNHPVAGDRTLVVLLGNISLGAGGVRNFVADNPSTATAVRVTAGNTVPASLFAGGILGREATLQATAVAERRALAGFSLGSGLLSVNSEKSTVLNALLGGILGSSLDLSAVSYESIASTNISLLSLVQAAAGVGTVNELLKAPVSVGDLLQIYANAVSASDVADVEVAAAMQTLASTAISNAELTLGDVLAVTAPNVEEAASAEVNLLDLITSTALIANGNSALTLPLNFGLPGGLTVSTVLNVIEPPQLAIGPPGMDVDGNCRTEAKTAQVRLGLTAQGSLVKSVVGGLLGEGLLGSLLNGLFSLLGALLGSSDLIDVDVLINLAVEIAQGRACLESIQCIGLDSPKSLVTIGVEKGIANLDLDVLVTLNLKVVRLLLFPSYEDIQVPLSLSLNLSDAIEESLQFEVGPGDLPQTQRADSNVGQSLANALEDENLVNVAGVDLNSLGIAAGLVRIILAAVAPVLDALLSVLGVEIGYADVKLIDLDSGRPDLLI</sequence>
<evidence type="ECO:0000259" key="4">
    <source>
        <dbReference type="Pfam" id="PF13400"/>
    </source>
</evidence>
<evidence type="ECO:0000259" key="3">
    <source>
        <dbReference type="Pfam" id="PF09977"/>
    </source>
</evidence>
<dbReference type="Proteomes" id="UP000305881">
    <property type="component" value="Chromosome"/>
</dbReference>